<accession>A0A1F6C441</accession>
<evidence type="ECO:0000259" key="2">
    <source>
        <dbReference type="Pfam" id="PF13439"/>
    </source>
</evidence>
<dbReference type="Pfam" id="PF00534">
    <property type="entry name" value="Glycos_transf_1"/>
    <property type="match status" value="1"/>
</dbReference>
<protein>
    <recommendedName>
        <fullName evidence="5">Glycosyltransferase</fullName>
    </recommendedName>
</protein>
<feature type="domain" description="Glycosyl transferase family 1" evidence="1">
    <location>
        <begin position="204"/>
        <end position="369"/>
    </location>
</feature>
<dbReference type="PANTHER" id="PTHR45947:SF3">
    <property type="entry name" value="SULFOQUINOVOSYL TRANSFERASE SQD2"/>
    <property type="match status" value="1"/>
</dbReference>
<dbReference type="Pfam" id="PF13439">
    <property type="entry name" value="Glyco_transf_4"/>
    <property type="match status" value="1"/>
</dbReference>
<proteinExistence type="predicted"/>
<dbReference type="STRING" id="1798473.A3G50_00440"/>
<name>A0A1F6C441_9BACT</name>
<feature type="domain" description="Glycosyltransferase subfamily 4-like N-terminal" evidence="2">
    <location>
        <begin position="17"/>
        <end position="193"/>
    </location>
</feature>
<dbReference type="InterPro" id="IPR050194">
    <property type="entry name" value="Glycosyltransferase_grp1"/>
</dbReference>
<evidence type="ECO:0008006" key="5">
    <source>
        <dbReference type="Google" id="ProtNLM"/>
    </source>
</evidence>
<dbReference type="AlphaFoldDB" id="A0A1F6C441"/>
<dbReference type="InterPro" id="IPR001296">
    <property type="entry name" value="Glyco_trans_1"/>
</dbReference>
<dbReference type="SUPFAM" id="SSF53756">
    <property type="entry name" value="UDP-Glycosyltransferase/glycogen phosphorylase"/>
    <property type="match status" value="1"/>
</dbReference>
<sequence>MRILCVVPVYFPAFQYGGPIASVHNLNKALVEKGIEVTVYATNAGLKGKVSTNQEINIDGVKVSYFDFFKIFEFLGPTGWQFSRSMTVALKKHLKEFDLIYLSAIWNYPTAIAAHYCRKYKKPYIVSVRGTLYPFTIRKKAWKKWLYYKLITRNDLEMASAIHYTTQDELEKCHSSLGLKNRAFVAPNIIDLAEYADLPPGSQFRNRYQIPQDKKIILFLGRIHWIKGLDTLIPAFAEVIKKEPLAVLVLAGGDDGYKKTATELIKKRNLGEYVIFTGMLSGEEKTAALKDSDVFVLPSYSENFGMAVVEAMAFGLPVIITRNVGIASDMILAKAGLVVEKEEKELSEAILKILANPDLAKEMGQRGRRLVETEFSGSAVADKFIEVCKEIT</sequence>
<comment type="caution">
    <text evidence="3">The sequence shown here is derived from an EMBL/GenBank/DDBJ whole genome shotgun (WGS) entry which is preliminary data.</text>
</comment>
<evidence type="ECO:0000313" key="3">
    <source>
        <dbReference type="EMBL" id="OGG43792.1"/>
    </source>
</evidence>
<dbReference type="InterPro" id="IPR028098">
    <property type="entry name" value="Glyco_trans_4-like_N"/>
</dbReference>
<organism evidence="3 4">
    <name type="scientific">Candidatus Jorgensenbacteria bacterium RIFCSPLOWO2_12_FULL_42_11</name>
    <dbReference type="NCBI Taxonomy" id="1798473"/>
    <lineage>
        <taxon>Bacteria</taxon>
        <taxon>Candidatus Joergenseniibacteriota</taxon>
    </lineage>
</organism>
<evidence type="ECO:0000313" key="4">
    <source>
        <dbReference type="Proteomes" id="UP000176633"/>
    </source>
</evidence>
<evidence type="ECO:0000259" key="1">
    <source>
        <dbReference type="Pfam" id="PF00534"/>
    </source>
</evidence>
<reference evidence="3 4" key="1">
    <citation type="journal article" date="2016" name="Nat. Commun.">
        <title>Thousands of microbial genomes shed light on interconnected biogeochemical processes in an aquifer system.</title>
        <authorList>
            <person name="Anantharaman K."/>
            <person name="Brown C.T."/>
            <person name="Hug L.A."/>
            <person name="Sharon I."/>
            <person name="Castelle C.J."/>
            <person name="Probst A.J."/>
            <person name="Thomas B.C."/>
            <person name="Singh A."/>
            <person name="Wilkins M.J."/>
            <person name="Karaoz U."/>
            <person name="Brodie E.L."/>
            <person name="Williams K.H."/>
            <person name="Hubbard S.S."/>
            <person name="Banfield J.F."/>
        </authorList>
    </citation>
    <scope>NUCLEOTIDE SEQUENCE [LARGE SCALE GENOMIC DNA]</scope>
</reference>
<dbReference type="CDD" id="cd03821">
    <property type="entry name" value="GT4_Bme6-like"/>
    <property type="match status" value="1"/>
</dbReference>
<dbReference type="PANTHER" id="PTHR45947">
    <property type="entry name" value="SULFOQUINOVOSYL TRANSFERASE SQD2"/>
    <property type="match status" value="1"/>
</dbReference>
<dbReference type="EMBL" id="MFKM01000005">
    <property type="protein sequence ID" value="OGG43792.1"/>
    <property type="molecule type" value="Genomic_DNA"/>
</dbReference>
<dbReference type="Gene3D" id="3.40.50.2000">
    <property type="entry name" value="Glycogen Phosphorylase B"/>
    <property type="match status" value="2"/>
</dbReference>
<dbReference type="GO" id="GO:0016758">
    <property type="term" value="F:hexosyltransferase activity"/>
    <property type="evidence" value="ECO:0007669"/>
    <property type="project" value="TreeGrafter"/>
</dbReference>
<dbReference type="Proteomes" id="UP000176633">
    <property type="component" value="Unassembled WGS sequence"/>
</dbReference>
<gene>
    <name evidence="3" type="ORF">A3G50_00440</name>
</gene>